<dbReference type="CDD" id="cd00293">
    <property type="entry name" value="USP-like"/>
    <property type="match status" value="1"/>
</dbReference>
<evidence type="ECO:0000256" key="1">
    <source>
        <dbReference type="ARBA" id="ARBA00008791"/>
    </source>
</evidence>
<dbReference type="AlphaFoldDB" id="A0A1H2RMY2"/>
<dbReference type="STRING" id="564137.SAMN04488238_101369"/>
<gene>
    <name evidence="3" type="ORF">SAMN04488238_101369</name>
</gene>
<dbReference type="InterPro" id="IPR006015">
    <property type="entry name" value="Universal_stress_UspA"/>
</dbReference>
<evidence type="ECO:0000313" key="4">
    <source>
        <dbReference type="Proteomes" id="UP000198539"/>
    </source>
</evidence>
<dbReference type="Proteomes" id="UP000198539">
    <property type="component" value="Unassembled WGS sequence"/>
</dbReference>
<dbReference type="PANTHER" id="PTHR46268:SF15">
    <property type="entry name" value="UNIVERSAL STRESS PROTEIN HP_0031"/>
    <property type="match status" value="1"/>
</dbReference>
<dbReference type="PANTHER" id="PTHR46268">
    <property type="entry name" value="STRESS RESPONSE PROTEIN NHAX"/>
    <property type="match status" value="1"/>
</dbReference>
<dbReference type="RefSeq" id="WP_092884776.1">
    <property type="nucleotide sequence ID" value="NZ_CP061498.1"/>
</dbReference>
<dbReference type="PRINTS" id="PR01438">
    <property type="entry name" value="UNVRSLSTRESS"/>
</dbReference>
<accession>A0A1H2RMY2</accession>
<proteinExistence type="inferred from homology"/>
<sequence>MNFKTISIIVTSQDTLAHGLDAAISAAAGCDAHLEVVCVGVDATQGASFYAGAPAVLYQEAIVEAQAQAGALKEACNARLARTDIRWSVEAGVAQLGGLQTFVAQNTRFADLVVQPLPYGPGRTASDEAVVEAALFGAGAAVVVLPEGAQVPLKPGRVVIGWNESDEALAAVRRALPLLQRADLVNVAVIAPPSHGPERSDPGGRLTQMLVRHGVHAEVSVLAKTLPRVSDVMIRHLRETGADLLVMGAYGHSRLREALLGGATREMLEDTPVPVLLAR</sequence>
<dbReference type="EMBL" id="FNOM01000001">
    <property type="protein sequence ID" value="SDW20791.1"/>
    <property type="molecule type" value="Genomic_DNA"/>
</dbReference>
<dbReference type="OrthoDB" id="9804721at2"/>
<protein>
    <submittedName>
        <fullName evidence="3">Nucleotide-binding universal stress protein, UspA family</fullName>
    </submittedName>
</protein>
<dbReference type="SUPFAM" id="SSF52402">
    <property type="entry name" value="Adenine nucleotide alpha hydrolases-like"/>
    <property type="match status" value="1"/>
</dbReference>
<dbReference type="InterPro" id="IPR006016">
    <property type="entry name" value="UspA"/>
</dbReference>
<feature type="domain" description="UspA" evidence="2">
    <location>
        <begin position="157"/>
        <end position="279"/>
    </location>
</feature>
<keyword evidence="4" id="KW-1185">Reference proteome</keyword>
<name>A0A1H2RMY2_9RHOB</name>
<dbReference type="Gene3D" id="3.40.50.12370">
    <property type="match status" value="1"/>
</dbReference>
<comment type="similarity">
    <text evidence="1">Belongs to the universal stress protein A family.</text>
</comment>
<organism evidence="3 4">
    <name type="scientific">Roseicitreum antarcticum</name>
    <dbReference type="NCBI Taxonomy" id="564137"/>
    <lineage>
        <taxon>Bacteria</taxon>
        <taxon>Pseudomonadati</taxon>
        <taxon>Pseudomonadota</taxon>
        <taxon>Alphaproteobacteria</taxon>
        <taxon>Rhodobacterales</taxon>
        <taxon>Paracoccaceae</taxon>
        <taxon>Roseicitreum</taxon>
    </lineage>
</organism>
<evidence type="ECO:0000259" key="2">
    <source>
        <dbReference type="Pfam" id="PF00582"/>
    </source>
</evidence>
<reference evidence="3 4" key="1">
    <citation type="submission" date="2016-10" db="EMBL/GenBank/DDBJ databases">
        <authorList>
            <person name="de Groot N.N."/>
        </authorList>
    </citation>
    <scope>NUCLEOTIDE SEQUENCE [LARGE SCALE GENOMIC DNA]</scope>
    <source>
        <strain evidence="3 4">CGMCC 1.8894</strain>
    </source>
</reference>
<evidence type="ECO:0000313" key="3">
    <source>
        <dbReference type="EMBL" id="SDW20791.1"/>
    </source>
</evidence>
<dbReference type="Pfam" id="PF00582">
    <property type="entry name" value="Usp"/>
    <property type="match status" value="1"/>
</dbReference>